<comment type="caution">
    <text evidence="1">The sequence shown here is derived from an EMBL/GenBank/DDBJ whole genome shotgun (WGS) entry which is preliminary data.</text>
</comment>
<evidence type="ECO:0000313" key="2">
    <source>
        <dbReference type="Proteomes" id="UP000248806"/>
    </source>
</evidence>
<proteinExistence type="predicted"/>
<keyword evidence="2" id="KW-1185">Reference proteome</keyword>
<dbReference type="AlphaFoldDB" id="A0A326TVY3"/>
<sequence length="124" mass="13876">MTVQEALDNEQALLETSKPEWGLTVPGATPVQMQKLDLARHSVKAPGESKFSHYVVATFDDRGLGRGFVTAIYPQQGGYLTMYRLQVAELHSETQEEAVQNHRRCIEMIQQGKLKQFLASLTNA</sequence>
<dbReference type="EMBL" id="QKUF01000038">
    <property type="protein sequence ID" value="PZW21015.1"/>
    <property type="molecule type" value="Genomic_DNA"/>
</dbReference>
<protein>
    <submittedName>
        <fullName evidence="1">Uncharacterized protein</fullName>
    </submittedName>
</protein>
<reference evidence="1 2" key="1">
    <citation type="submission" date="2018-06" db="EMBL/GenBank/DDBJ databases">
        <title>Genomic Encyclopedia of Archaeal and Bacterial Type Strains, Phase II (KMG-II): from individual species to whole genera.</title>
        <authorList>
            <person name="Goeker M."/>
        </authorList>
    </citation>
    <scope>NUCLEOTIDE SEQUENCE [LARGE SCALE GENOMIC DNA]</scope>
    <source>
        <strain evidence="1 2">ATCC BAA-1881</strain>
    </source>
</reference>
<gene>
    <name evidence="1" type="ORF">EI42_05777</name>
</gene>
<dbReference type="OrthoDB" id="161322at2"/>
<evidence type="ECO:0000313" key="1">
    <source>
        <dbReference type="EMBL" id="PZW21015.1"/>
    </source>
</evidence>
<accession>A0A326TVY3</accession>
<name>A0A326TVY3_THEHA</name>
<dbReference type="RefSeq" id="WP_111326013.1">
    <property type="nucleotide sequence ID" value="NZ_BIFX01000001.1"/>
</dbReference>
<dbReference type="Proteomes" id="UP000248806">
    <property type="component" value="Unassembled WGS sequence"/>
</dbReference>
<organism evidence="1 2">
    <name type="scientific">Thermosporothrix hazakensis</name>
    <dbReference type="NCBI Taxonomy" id="644383"/>
    <lineage>
        <taxon>Bacteria</taxon>
        <taxon>Bacillati</taxon>
        <taxon>Chloroflexota</taxon>
        <taxon>Ktedonobacteria</taxon>
        <taxon>Ktedonobacterales</taxon>
        <taxon>Thermosporotrichaceae</taxon>
        <taxon>Thermosporothrix</taxon>
    </lineage>
</organism>